<comment type="caution">
    <text evidence="1">The sequence shown here is derived from an EMBL/GenBank/DDBJ whole genome shotgun (WGS) entry which is preliminary data.</text>
</comment>
<dbReference type="EMBL" id="CAUYUJ010020456">
    <property type="protein sequence ID" value="CAK0898299.1"/>
    <property type="molecule type" value="Genomic_DNA"/>
</dbReference>
<proteinExistence type="predicted"/>
<dbReference type="Proteomes" id="UP001189429">
    <property type="component" value="Unassembled WGS sequence"/>
</dbReference>
<name>A0ABN9XF64_9DINO</name>
<sequence length="135" mass="14767">MHDREPEPPSRLRSCRWSRRALHRAHGSTVSVLRGQPYSWRWVADESQVAFGVTGTAGDQGGSVVDVAPGVWQLPEEVLAGAFSDGFLAGVRLAPQLQAAEKEELQHDVGQENEQVSLLIQVWAASSMLILVPEL</sequence>
<evidence type="ECO:0000313" key="2">
    <source>
        <dbReference type="Proteomes" id="UP001189429"/>
    </source>
</evidence>
<gene>
    <name evidence="1" type="ORF">PCOR1329_LOCUS76204</name>
</gene>
<accession>A0ABN9XF64</accession>
<protein>
    <submittedName>
        <fullName evidence="1">Uncharacterized protein</fullName>
    </submittedName>
</protein>
<reference evidence="1" key="1">
    <citation type="submission" date="2023-10" db="EMBL/GenBank/DDBJ databases">
        <authorList>
            <person name="Chen Y."/>
            <person name="Shah S."/>
            <person name="Dougan E. K."/>
            <person name="Thang M."/>
            <person name="Chan C."/>
        </authorList>
    </citation>
    <scope>NUCLEOTIDE SEQUENCE [LARGE SCALE GENOMIC DNA]</scope>
</reference>
<evidence type="ECO:0000313" key="1">
    <source>
        <dbReference type="EMBL" id="CAK0898299.1"/>
    </source>
</evidence>
<keyword evidence="2" id="KW-1185">Reference proteome</keyword>
<feature type="non-terminal residue" evidence="1">
    <location>
        <position position="135"/>
    </location>
</feature>
<organism evidence="1 2">
    <name type="scientific">Prorocentrum cordatum</name>
    <dbReference type="NCBI Taxonomy" id="2364126"/>
    <lineage>
        <taxon>Eukaryota</taxon>
        <taxon>Sar</taxon>
        <taxon>Alveolata</taxon>
        <taxon>Dinophyceae</taxon>
        <taxon>Prorocentrales</taxon>
        <taxon>Prorocentraceae</taxon>
        <taxon>Prorocentrum</taxon>
    </lineage>
</organism>